<dbReference type="KEGG" id="tli:Tlie_1706"/>
<dbReference type="Gene3D" id="3.30.470.10">
    <property type="match status" value="1"/>
</dbReference>
<dbReference type="InterPro" id="IPR043132">
    <property type="entry name" value="BCAT-like_C"/>
</dbReference>
<dbReference type="GO" id="GO:0008483">
    <property type="term" value="F:transaminase activity"/>
    <property type="evidence" value="ECO:0007669"/>
    <property type="project" value="UniProtKB-KW"/>
</dbReference>
<keyword evidence="4" id="KW-0808">Transferase</keyword>
<reference evidence="4 5" key="2">
    <citation type="journal article" date="2012" name="Stand. Genomic Sci.">
        <title>Genome sequence of the moderately thermophilic, amino-acid-degrading and sulfur-reducing bacterium Thermovirga lienii type strain (Cas60314(T)).</title>
        <authorList>
            <person name="Goker M."/>
            <person name="Saunders E."/>
            <person name="Lapidus A."/>
            <person name="Nolan M."/>
            <person name="Lucas S."/>
            <person name="Hammon N."/>
            <person name="Deshpande S."/>
            <person name="Cheng J.F."/>
            <person name="Han C."/>
            <person name="Tapia R."/>
            <person name="Goodwin L.A."/>
            <person name="Pitluck S."/>
            <person name="Liolios K."/>
            <person name="Mavromatis K."/>
            <person name="Pagani I."/>
            <person name="Ivanova N."/>
            <person name="Mikhailova N."/>
            <person name="Pati A."/>
            <person name="Chen A."/>
            <person name="Palaniappan K."/>
            <person name="Land M."/>
            <person name="Chang Y.J."/>
            <person name="Jeffries C.D."/>
            <person name="Brambilla E.M."/>
            <person name="Rohde M."/>
            <person name="Spring S."/>
            <person name="Detter J.C."/>
            <person name="Woyke T."/>
            <person name="Bristow J."/>
            <person name="Eisen J.A."/>
            <person name="Markowitz V."/>
            <person name="Hugenholtz P."/>
            <person name="Kyrpides N.C."/>
            <person name="Klenk H.P."/>
        </authorList>
    </citation>
    <scope>NUCLEOTIDE SEQUENCE [LARGE SCALE GENOMIC DNA]</scope>
    <source>
        <strain evidence="5">ATCC BAA-1197 / DSM 17291 / Cas60314</strain>
    </source>
</reference>
<keyword evidence="4" id="KW-0032">Aminotransferase</keyword>
<dbReference type="EMBL" id="CP003096">
    <property type="protein sequence ID" value="AER67428.1"/>
    <property type="molecule type" value="Genomic_DNA"/>
</dbReference>
<keyword evidence="3" id="KW-0663">Pyridoxal phosphate</keyword>
<dbReference type="Gene3D" id="3.20.10.10">
    <property type="entry name" value="D-amino Acid Aminotransferase, subunit A, domain 2"/>
    <property type="match status" value="1"/>
</dbReference>
<dbReference type="PANTHER" id="PTHR42743:SF11">
    <property type="entry name" value="AMINODEOXYCHORISMATE LYASE"/>
    <property type="match status" value="1"/>
</dbReference>
<dbReference type="GO" id="GO:0046394">
    <property type="term" value="P:carboxylic acid biosynthetic process"/>
    <property type="evidence" value="ECO:0007669"/>
    <property type="project" value="UniProtKB-ARBA"/>
</dbReference>
<proteinExistence type="inferred from homology"/>
<protein>
    <submittedName>
        <fullName evidence="4">Aminotransferase class IV</fullName>
    </submittedName>
</protein>
<dbReference type="InterPro" id="IPR050571">
    <property type="entry name" value="Class-IV_PLP-Dep_Aminotrnsfr"/>
</dbReference>
<dbReference type="InterPro" id="IPR001544">
    <property type="entry name" value="Aminotrans_IV"/>
</dbReference>
<dbReference type="GO" id="GO:0008652">
    <property type="term" value="P:amino acid biosynthetic process"/>
    <property type="evidence" value="ECO:0007669"/>
    <property type="project" value="UniProtKB-ARBA"/>
</dbReference>
<dbReference type="HOGENOM" id="CLU_020844_4_2_0"/>
<dbReference type="InterPro" id="IPR043131">
    <property type="entry name" value="BCAT-like_N"/>
</dbReference>
<dbReference type="FunFam" id="3.20.10.10:FF:000002">
    <property type="entry name" value="D-alanine aminotransferase"/>
    <property type="match status" value="1"/>
</dbReference>
<dbReference type="PANTHER" id="PTHR42743">
    <property type="entry name" value="AMINO-ACID AMINOTRANSFERASE"/>
    <property type="match status" value="1"/>
</dbReference>
<dbReference type="SUPFAM" id="SSF56752">
    <property type="entry name" value="D-aminoacid aminotransferase-like PLP-dependent enzymes"/>
    <property type="match status" value="1"/>
</dbReference>
<accession>G7V897</accession>
<comment type="similarity">
    <text evidence="2">Belongs to the class-IV pyridoxal-phosphate-dependent aminotransferase family.</text>
</comment>
<dbReference type="Proteomes" id="UP000005868">
    <property type="component" value="Chromosome"/>
</dbReference>
<reference evidence="5" key="1">
    <citation type="submission" date="2011-10" db="EMBL/GenBank/DDBJ databases">
        <title>The complete genome of chromosome of Thermovirga lienii DSM 17291.</title>
        <authorList>
            <consortium name="US DOE Joint Genome Institute (JGI-PGF)"/>
            <person name="Lucas S."/>
            <person name="Copeland A."/>
            <person name="Lapidus A."/>
            <person name="Glavina del Rio T."/>
            <person name="Dalin E."/>
            <person name="Tice H."/>
            <person name="Bruce D."/>
            <person name="Goodwin L."/>
            <person name="Pitluck S."/>
            <person name="Peters L."/>
            <person name="Mikhailova N."/>
            <person name="Saunders E."/>
            <person name="Kyrpides N."/>
            <person name="Mavromatis K."/>
            <person name="Ivanova N."/>
            <person name="Last F.I."/>
            <person name="Brettin T."/>
            <person name="Detter J.C."/>
            <person name="Han C."/>
            <person name="Larimer F."/>
            <person name="Land M."/>
            <person name="Hauser L."/>
            <person name="Markowitz V."/>
            <person name="Cheng J.-F."/>
            <person name="Hugenholtz P."/>
            <person name="Woyke T."/>
            <person name="Wu D."/>
            <person name="Spring S."/>
            <person name="Schroeder M."/>
            <person name="Brambilla E.-M."/>
            <person name="Klenk H.-P."/>
            <person name="Eisen J.A."/>
        </authorList>
    </citation>
    <scope>NUCLEOTIDE SEQUENCE [LARGE SCALE GENOMIC DNA]</scope>
    <source>
        <strain evidence="5">ATCC BAA-1197 / DSM 17291 / Cas60314</strain>
    </source>
</reference>
<keyword evidence="5" id="KW-1185">Reference proteome</keyword>
<dbReference type="eggNOG" id="COG0115">
    <property type="taxonomic scope" value="Bacteria"/>
</dbReference>
<dbReference type="Pfam" id="PF01063">
    <property type="entry name" value="Aminotran_4"/>
    <property type="match status" value="1"/>
</dbReference>
<sequence>MRFCYMNGKYTDPHKTYIPVTDLSVQRGVGVFETIRTYNRRPMALSMHLERLKESARRCGINMPLTMEEMNKIIREGLSRFEEDARARPYLTGGDIEMGGQFPKGRFFVFFEPLNPPDERLYKEGIKLLPIDMERPLPHIKSINYLQGYLPLREDPEAAEVLYCPNGEITEASHSNAFMVKGKEIITAPTSRVLAGTMRNMVIEVAKEAGFVVIERCPRMDELPEAEEFFITGSVKEVMPVVKVGKTIIGKGRPGPVSQMLRHLYLQNIERWLE</sequence>
<dbReference type="OrthoDB" id="9805628at2"/>
<dbReference type="CDD" id="cd00449">
    <property type="entry name" value="PLPDE_IV"/>
    <property type="match status" value="1"/>
</dbReference>
<name>G7V897_THELD</name>
<gene>
    <name evidence="4" type="ordered locus">Tlie_1706</name>
</gene>
<evidence type="ECO:0000256" key="1">
    <source>
        <dbReference type="ARBA" id="ARBA00001933"/>
    </source>
</evidence>
<dbReference type="InterPro" id="IPR036038">
    <property type="entry name" value="Aminotransferase-like"/>
</dbReference>
<evidence type="ECO:0000256" key="3">
    <source>
        <dbReference type="ARBA" id="ARBA00022898"/>
    </source>
</evidence>
<comment type="cofactor">
    <cofactor evidence="1">
        <name>pyridoxal 5'-phosphate</name>
        <dbReference type="ChEBI" id="CHEBI:597326"/>
    </cofactor>
</comment>
<evidence type="ECO:0000256" key="2">
    <source>
        <dbReference type="ARBA" id="ARBA00009320"/>
    </source>
</evidence>
<evidence type="ECO:0000313" key="5">
    <source>
        <dbReference type="Proteomes" id="UP000005868"/>
    </source>
</evidence>
<evidence type="ECO:0000313" key="4">
    <source>
        <dbReference type="EMBL" id="AER67428.1"/>
    </source>
</evidence>
<organism evidence="4 5">
    <name type="scientific">Thermovirga lienii (strain ATCC BAA-1197 / DSM 17291 / Cas60314)</name>
    <dbReference type="NCBI Taxonomy" id="580340"/>
    <lineage>
        <taxon>Bacteria</taxon>
        <taxon>Thermotogati</taxon>
        <taxon>Synergistota</taxon>
        <taxon>Synergistia</taxon>
        <taxon>Synergistales</taxon>
        <taxon>Thermovirgaceae</taxon>
        <taxon>Thermovirga</taxon>
    </lineage>
</organism>
<dbReference type="STRING" id="580340.Tlie_1706"/>
<dbReference type="AlphaFoldDB" id="G7V897"/>